<sequence>QEEGLVEYIRGLMARGLPPTRAIIQNFASNISKKHVGEGWVSRFINCNYNYLISK</sequence>
<keyword evidence="4" id="KW-1185">Reference proteome</keyword>
<feature type="non-terminal residue" evidence="3">
    <location>
        <position position="1"/>
    </location>
</feature>
<proteinExistence type="predicted"/>
<dbReference type="Pfam" id="PF03221">
    <property type="entry name" value="HTH_Tnp_Tc5"/>
    <property type="match status" value="1"/>
</dbReference>
<keyword evidence="1" id="KW-0238">DNA-binding</keyword>
<gene>
    <name evidence="3" type="ORF">BU23DRAFT_484567</name>
</gene>
<dbReference type="OrthoDB" id="3783604at2759"/>
<dbReference type="AlphaFoldDB" id="A0A6A5UQG4"/>
<reference evidence="3" key="1">
    <citation type="journal article" date="2020" name="Stud. Mycol.">
        <title>101 Dothideomycetes genomes: a test case for predicting lifestyles and emergence of pathogens.</title>
        <authorList>
            <person name="Haridas S."/>
            <person name="Albert R."/>
            <person name="Binder M."/>
            <person name="Bloem J."/>
            <person name="Labutti K."/>
            <person name="Salamov A."/>
            <person name="Andreopoulos B."/>
            <person name="Baker S."/>
            <person name="Barry K."/>
            <person name="Bills G."/>
            <person name="Bluhm B."/>
            <person name="Cannon C."/>
            <person name="Castanera R."/>
            <person name="Culley D."/>
            <person name="Daum C."/>
            <person name="Ezra D."/>
            <person name="Gonzalez J."/>
            <person name="Henrissat B."/>
            <person name="Kuo A."/>
            <person name="Liang C."/>
            <person name="Lipzen A."/>
            <person name="Lutzoni F."/>
            <person name="Magnuson J."/>
            <person name="Mondo S."/>
            <person name="Nolan M."/>
            <person name="Ohm R."/>
            <person name="Pangilinan J."/>
            <person name="Park H.-J."/>
            <person name="Ramirez L."/>
            <person name="Alfaro M."/>
            <person name="Sun H."/>
            <person name="Tritt A."/>
            <person name="Yoshinaga Y."/>
            <person name="Zwiers L.-H."/>
            <person name="Turgeon B."/>
            <person name="Goodwin S."/>
            <person name="Spatafora J."/>
            <person name="Crous P."/>
            <person name="Grigoriev I."/>
        </authorList>
    </citation>
    <scope>NUCLEOTIDE SEQUENCE</scope>
    <source>
        <strain evidence="3">CBS 107.79</strain>
    </source>
</reference>
<evidence type="ECO:0000313" key="3">
    <source>
        <dbReference type="EMBL" id="KAF1967181.1"/>
    </source>
</evidence>
<dbReference type="EMBL" id="ML976736">
    <property type="protein sequence ID" value="KAF1967181.1"/>
    <property type="molecule type" value="Genomic_DNA"/>
</dbReference>
<organism evidence="3 4">
    <name type="scientific">Bimuria novae-zelandiae CBS 107.79</name>
    <dbReference type="NCBI Taxonomy" id="1447943"/>
    <lineage>
        <taxon>Eukaryota</taxon>
        <taxon>Fungi</taxon>
        <taxon>Dikarya</taxon>
        <taxon>Ascomycota</taxon>
        <taxon>Pezizomycotina</taxon>
        <taxon>Dothideomycetes</taxon>
        <taxon>Pleosporomycetidae</taxon>
        <taxon>Pleosporales</taxon>
        <taxon>Massarineae</taxon>
        <taxon>Didymosphaeriaceae</taxon>
        <taxon>Bimuria</taxon>
    </lineage>
</organism>
<evidence type="ECO:0000256" key="1">
    <source>
        <dbReference type="ARBA" id="ARBA00023125"/>
    </source>
</evidence>
<dbReference type="GO" id="GO:0003677">
    <property type="term" value="F:DNA binding"/>
    <property type="evidence" value="ECO:0007669"/>
    <property type="project" value="UniProtKB-KW"/>
</dbReference>
<dbReference type="InterPro" id="IPR006600">
    <property type="entry name" value="HTH_CenpB_DNA-bd_dom"/>
</dbReference>
<accession>A0A6A5UQG4</accession>
<dbReference type="PROSITE" id="PS51253">
    <property type="entry name" value="HTH_CENPB"/>
    <property type="match status" value="1"/>
</dbReference>
<feature type="domain" description="HTH CENPB-type" evidence="2">
    <location>
        <begin position="1"/>
        <end position="54"/>
    </location>
</feature>
<evidence type="ECO:0000259" key="2">
    <source>
        <dbReference type="PROSITE" id="PS51253"/>
    </source>
</evidence>
<name>A0A6A5UQG4_9PLEO</name>
<evidence type="ECO:0000313" key="4">
    <source>
        <dbReference type="Proteomes" id="UP000800036"/>
    </source>
</evidence>
<dbReference type="Proteomes" id="UP000800036">
    <property type="component" value="Unassembled WGS sequence"/>
</dbReference>
<protein>
    <recommendedName>
        <fullName evidence="2">HTH CENPB-type domain-containing protein</fullName>
    </recommendedName>
</protein>